<dbReference type="PANTHER" id="PTHR43791:SF53">
    <property type="entry name" value="MAJOR FACILITATOR SUPERFAMILY (MFS) PROFILE DOMAIN-CONTAINING PROTEIN"/>
    <property type="match status" value="1"/>
</dbReference>
<name>A0A135UJA7_9PEZI</name>
<dbReference type="InterPro" id="IPR036259">
    <property type="entry name" value="MFS_trans_sf"/>
</dbReference>
<keyword evidence="3 6" id="KW-0812">Transmembrane</keyword>
<organism evidence="7 8">
    <name type="scientific">Colletotrichum salicis</name>
    <dbReference type="NCBI Taxonomy" id="1209931"/>
    <lineage>
        <taxon>Eukaryota</taxon>
        <taxon>Fungi</taxon>
        <taxon>Dikarya</taxon>
        <taxon>Ascomycota</taxon>
        <taxon>Pezizomycotina</taxon>
        <taxon>Sordariomycetes</taxon>
        <taxon>Hypocreomycetidae</taxon>
        <taxon>Glomerellales</taxon>
        <taxon>Glomerellaceae</taxon>
        <taxon>Colletotrichum</taxon>
        <taxon>Colletotrichum acutatum species complex</taxon>
    </lineage>
</organism>
<feature type="transmembrane region" description="Helical" evidence="6">
    <location>
        <begin position="189"/>
        <end position="207"/>
    </location>
</feature>
<proteinExistence type="predicted"/>
<evidence type="ECO:0000256" key="3">
    <source>
        <dbReference type="ARBA" id="ARBA00022692"/>
    </source>
</evidence>
<feature type="transmembrane region" description="Helical" evidence="6">
    <location>
        <begin position="80"/>
        <end position="101"/>
    </location>
</feature>
<sequence length="361" mass="39012">MGNAAVLGMREDLSLAGNRFNIALTVFFIPYVLFEIFYMRHELATRMGYLNAIVTLSGAFGGLLATGFTRVPTLGTLHTWRHILFFEVLTSTIVSLATFLLPNSIASCDFLTEEERAYASSRLLEEARSMASEKMGRTTFQRALLHVPTHMVSVGLICSTCSMGSLQLLSPTLLRNMGFSGQAAQLMSVPPYVFGAVICVTTATLSNKFHRRGVFFMGLLVPMILAGFALNRFVDGMAGHYVGLFLAVAGAFTSSPLLLSWAVDNTSGAAAKGVAAAYVIGFGDCGQLLSTWTYRITDAPGFTAGHTINMVAACLLLIAAAGHTYYAKVENKKRANGLRDHRLQNEAGGLSHTHPLFKFTP</sequence>
<dbReference type="EMBL" id="JFFI01001381">
    <property type="protein sequence ID" value="KXH60491.1"/>
    <property type="molecule type" value="Genomic_DNA"/>
</dbReference>
<feature type="transmembrane region" description="Helical" evidence="6">
    <location>
        <begin position="306"/>
        <end position="326"/>
    </location>
</feature>
<feature type="transmembrane region" description="Helical" evidence="6">
    <location>
        <begin position="49"/>
        <end position="68"/>
    </location>
</feature>
<dbReference type="Pfam" id="PF07690">
    <property type="entry name" value="MFS_1"/>
    <property type="match status" value="1"/>
</dbReference>
<feature type="transmembrane region" description="Helical" evidence="6">
    <location>
        <begin position="214"/>
        <end position="234"/>
    </location>
</feature>
<evidence type="ECO:0000313" key="7">
    <source>
        <dbReference type="EMBL" id="KXH60491.1"/>
    </source>
</evidence>
<dbReference type="AlphaFoldDB" id="A0A135UJA7"/>
<feature type="transmembrane region" description="Helical" evidence="6">
    <location>
        <begin position="143"/>
        <end position="169"/>
    </location>
</feature>
<dbReference type="SUPFAM" id="SSF103473">
    <property type="entry name" value="MFS general substrate transporter"/>
    <property type="match status" value="1"/>
</dbReference>
<feature type="transmembrane region" description="Helical" evidence="6">
    <location>
        <begin position="240"/>
        <end position="263"/>
    </location>
</feature>
<comment type="subcellular location">
    <subcellularLocation>
        <location evidence="1">Membrane</location>
        <topology evidence="1">Multi-pass membrane protein</topology>
    </subcellularLocation>
</comment>
<dbReference type="GO" id="GO:0022857">
    <property type="term" value="F:transmembrane transporter activity"/>
    <property type="evidence" value="ECO:0007669"/>
    <property type="project" value="InterPro"/>
</dbReference>
<evidence type="ECO:0000256" key="5">
    <source>
        <dbReference type="ARBA" id="ARBA00023136"/>
    </source>
</evidence>
<evidence type="ECO:0000256" key="6">
    <source>
        <dbReference type="SAM" id="Phobius"/>
    </source>
</evidence>
<dbReference type="OrthoDB" id="9971669at2759"/>
<protein>
    <submittedName>
        <fullName evidence="7">Major facilitator superfamily transporter</fullName>
    </submittedName>
</protein>
<feature type="transmembrane region" description="Helical" evidence="6">
    <location>
        <begin position="275"/>
        <end position="294"/>
    </location>
</feature>
<accession>A0A135UJA7</accession>
<evidence type="ECO:0000313" key="8">
    <source>
        <dbReference type="Proteomes" id="UP000070121"/>
    </source>
</evidence>
<keyword evidence="8" id="KW-1185">Reference proteome</keyword>
<dbReference type="InterPro" id="IPR011701">
    <property type="entry name" value="MFS"/>
</dbReference>
<gene>
    <name evidence="7" type="ORF">CSAL01_10146</name>
</gene>
<dbReference type="Gene3D" id="1.20.1250.20">
    <property type="entry name" value="MFS general substrate transporter like domains"/>
    <property type="match status" value="1"/>
</dbReference>
<keyword evidence="2" id="KW-0813">Transport</keyword>
<dbReference type="PANTHER" id="PTHR43791">
    <property type="entry name" value="PERMEASE-RELATED"/>
    <property type="match status" value="1"/>
</dbReference>
<dbReference type="Proteomes" id="UP000070121">
    <property type="component" value="Unassembled WGS sequence"/>
</dbReference>
<keyword evidence="4 6" id="KW-1133">Transmembrane helix</keyword>
<comment type="caution">
    <text evidence="7">The sequence shown here is derived from an EMBL/GenBank/DDBJ whole genome shotgun (WGS) entry which is preliminary data.</text>
</comment>
<evidence type="ECO:0000256" key="4">
    <source>
        <dbReference type="ARBA" id="ARBA00022989"/>
    </source>
</evidence>
<reference evidence="7 8" key="1">
    <citation type="submission" date="2014-02" db="EMBL/GenBank/DDBJ databases">
        <title>The genome sequence of Colletotrichum salicis CBS 607.94.</title>
        <authorList>
            <person name="Baroncelli R."/>
            <person name="Thon M.R."/>
        </authorList>
    </citation>
    <scope>NUCLEOTIDE SEQUENCE [LARGE SCALE GENOMIC DNA]</scope>
    <source>
        <strain evidence="7 8">CBS 607.94</strain>
    </source>
</reference>
<keyword evidence="5 6" id="KW-0472">Membrane</keyword>
<evidence type="ECO:0000256" key="1">
    <source>
        <dbReference type="ARBA" id="ARBA00004141"/>
    </source>
</evidence>
<dbReference type="GO" id="GO:0005886">
    <property type="term" value="C:plasma membrane"/>
    <property type="evidence" value="ECO:0007669"/>
    <property type="project" value="TreeGrafter"/>
</dbReference>
<feature type="transmembrane region" description="Helical" evidence="6">
    <location>
        <begin position="20"/>
        <end position="37"/>
    </location>
</feature>
<evidence type="ECO:0000256" key="2">
    <source>
        <dbReference type="ARBA" id="ARBA00022448"/>
    </source>
</evidence>